<reference evidence="3" key="1">
    <citation type="journal article" date="2023" name="Proc. Natl. Acad. Sci. U.S.A.">
        <title>Genomic and structural basis for evolution of tropane alkaloid biosynthesis.</title>
        <authorList>
            <person name="Wanga Y.-J."/>
            <person name="Taina T."/>
            <person name="Yua J.-Y."/>
            <person name="Lia J."/>
            <person name="Xua B."/>
            <person name="Chenc J."/>
            <person name="D'Auriad J.C."/>
            <person name="Huanga J.-P."/>
            <person name="Huanga S.-X."/>
        </authorList>
    </citation>
    <scope>NUCLEOTIDE SEQUENCE [LARGE SCALE GENOMIC DNA]</scope>
    <source>
        <strain evidence="3">cv. KIB-2019</strain>
    </source>
</reference>
<evidence type="ECO:0000313" key="2">
    <source>
        <dbReference type="EMBL" id="KAJ8546122.1"/>
    </source>
</evidence>
<evidence type="ECO:0000313" key="3">
    <source>
        <dbReference type="Proteomes" id="UP001152561"/>
    </source>
</evidence>
<comment type="caution">
    <text evidence="2">The sequence shown here is derived from an EMBL/GenBank/DDBJ whole genome shotgun (WGS) entry which is preliminary data.</text>
</comment>
<dbReference type="Proteomes" id="UP001152561">
    <property type="component" value="Unassembled WGS sequence"/>
</dbReference>
<proteinExistence type="predicted"/>
<feature type="region of interest" description="Disordered" evidence="1">
    <location>
        <begin position="1"/>
        <end position="29"/>
    </location>
</feature>
<dbReference type="EMBL" id="JAJAGQ010000013">
    <property type="protein sequence ID" value="KAJ8546122.1"/>
    <property type="molecule type" value="Genomic_DNA"/>
</dbReference>
<keyword evidence="3" id="KW-1185">Reference proteome</keyword>
<sequence>MTTQTEVQPADYDVNEPNLAPESSTEASLNPAFAAESSVEIVLSSDNGGKLADNKPDTECTTKDEELCNYNSDSQGLVMTTQTEVKTVKFDPNEQNIVSESSTDPLLKPAFAAESSDEPLLLKHDTENSVVGSALTSSAPVHTELYDGCKGESQLGYEFDIGKMQSKEETEDGTSVSDDKNCDGMVAPEASSKSKKKPRRVAAQVVDSISGRLRQRRGRSNVEA</sequence>
<organism evidence="2 3">
    <name type="scientific">Anisodus acutangulus</name>
    <dbReference type="NCBI Taxonomy" id="402998"/>
    <lineage>
        <taxon>Eukaryota</taxon>
        <taxon>Viridiplantae</taxon>
        <taxon>Streptophyta</taxon>
        <taxon>Embryophyta</taxon>
        <taxon>Tracheophyta</taxon>
        <taxon>Spermatophyta</taxon>
        <taxon>Magnoliopsida</taxon>
        <taxon>eudicotyledons</taxon>
        <taxon>Gunneridae</taxon>
        <taxon>Pentapetalae</taxon>
        <taxon>asterids</taxon>
        <taxon>lamiids</taxon>
        <taxon>Solanales</taxon>
        <taxon>Solanaceae</taxon>
        <taxon>Solanoideae</taxon>
        <taxon>Hyoscyameae</taxon>
        <taxon>Anisodus</taxon>
    </lineage>
</organism>
<feature type="compositionally biased region" description="Basic residues" evidence="1">
    <location>
        <begin position="213"/>
        <end position="224"/>
    </location>
</feature>
<name>A0A9Q1R9S6_9SOLA</name>
<gene>
    <name evidence="2" type="ORF">K7X08_018705</name>
</gene>
<dbReference type="AlphaFoldDB" id="A0A9Q1R9S6"/>
<evidence type="ECO:0000256" key="1">
    <source>
        <dbReference type="SAM" id="MobiDB-lite"/>
    </source>
</evidence>
<feature type="region of interest" description="Disordered" evidence="1">
    <location>
        <begin position="160"/>
        <end position="224"/>
    </location>
</feature>
<protein>
    <submittedName>
        <fullName evidence="2">Uncharacterized protein</fullName>
    </submittedName>
</protein>
<accession>A0A9Q1R9S6</accession>